<evidence type="ECO:0000313" key="1">
    <source>
        <dbReference type="EMBL" id="CUH65518.1"/>
    </source>
</evidence>
<keyword evidence="3" id="KW-1185">Reference proteome</keyword>
<dbReference type="Gene3D" id="1.20.58.320">
    <property type="entry name" value="TPR-like"/>
    <property type="match status" value="1"/>
</dbReference>
<evidence type="ECO:0008006" key="5">
    <source>
        <dbReference type="Google" id="ProtNLM"/>
    </source>
</evidence>
<dbReference type="InterPro" id="IPR011990">
    <property type="entry name" value="TPR-like_helical_dom_sf"/>
</dbReference>
<evidence type="ECO:0000313" key="2">
    <source>
        <dbReference type="EMBL" id="CUH70545.1"/>
    </source>
</evidence>
<dbReference type="AlphaFoldDB" id="A0A0P1GA32"/>
<dbReference type="InterPro" id="IPR010323">
    <property type="entry name" value="DUF924"/>
</dbReference>
<organism evidence="2 4">
    <name type="scientific">Thalassovita autumnalis</name>
    <dbReference type="NCBI Taxonomy" id="2072972"/>
    <lineage>
        <taxon>Bacteria</taxon>
        <taxon>Pseudomonadati</taxon>
        <taxon>Pseudomonadota</taxon>
        <taxon>Alphaproteobacteria</taxon>
        <taxon>Rhodobacterales</taxon>
        <taxon>Roseobacteraceae</taxon>
        <taxon>Thalassovita</taxon>
    </lineage>
</organism>
<reference evidence="1 3" key="2">
    <citation type="submission" date="2015-09" db="EMBL/GenBank/DDBJ databases">
        <authorList>
            <person name="Rodrigo-Torres L."/>
            <person name="Arahal D.R."/>
        </authorList>
    </citation>
    <scope>NUCLEOTIDE SEQUENCE [LARGE SCALE GENOMIC DNA]</scope>
    <source>
        <strain evidence="1 3">CECT 5118</strain>
    </source>
</reference>
<dbReference type="EMBL" id="CYSC01000007">
    <property type="protein sequence ID" value="CUH70545.1"/>
    <property type="molecule type" value="Genomic_DNA"/>
</dbReference>
<gene>
    <name evidence="1" type="ORF">TL5118_01341</name>
    <name evidence="2" type="ORF">TL5120_00322</name>
</gene>
<name>A0A0P1GA32_9RHOB</name>
<dbReference type="Proteomes" id="UP000051086">
    <property type="component" value="Unassembled WGS sequence"/>
</dbReference>
<dbReference type="SUPFAM" id="SSF48452">
    <property type="entry name" value="TPR-like"/>
    <property type="match status" value="1"/>
</dbReference>
<evidence type="ECO:0000313" key="4">
    <source>
        <dbReference type="Proteomes" id="UP000051887"/>
    </source>
</evidence>
<evidence type="ECO:0000313" key="3">
    <source>
        <dbReference type="Proteomes" id="UP000051086"/>
    </source>
</evidence>
<dbReference type="Proteomes" id="UP000051887">
    <property type="component" value="Unassembled WGS sequence"/>
</dbReference>
<dbReference type="Pfam" id="PF06041">
    <property type="entry name" value="DUF924"/>
    <property type="match status" value="1"/>
</dbReference>
<reference evidence="2 4" key="1">
    <citation type="submission" date="2015-09" db="EMBL/GenBank/DDBJ databases">
        <authorList>
            <consortium name="Swine Surveillance"/>
        </authorList>
    </citation>
    <scope>NUCLEOTIDE SEQUENCE [LARGE SCALE GENOMIC DNA]</scope>
    <source>
        <strain evidence="2 4">5120</strain>
    </source>
</reference>
<dbReference type="EMBL" id="CYSB01000025">
    <property type="protein sequence ID" value="CUH65518.1"/>
    <property type="molecule type" value="Genomic_DNA"/>
</dbReference>
<accession>A0A0P1GA32</accession>
<protein>
    <recommendedName>
        <fullName evidence="5">DUF924 domain-containing protein</fullName>
    </recommendedName>
</protein>
<sequence>MNGAAKATQEPMVGADEVLKFWLDEVGPDGWYAVDEKLDATIRSRFGEAWRQAKEGKFGMWLTYPSGALAYIILLDQFPRNMFRGKGEAFATDKAALAAAKIAIDHKWDMKIDEPARQFFYLPLMHSENLCDQERCVRMMKERMPETGPSNLLHAKAHRKVIRDFGRFPYRNEALNRHCTPQEKDFLANSGYGDVVRALRAAVATPA</sequence>
<proteinExistence type="predicted"/>
<dbReference type="Gene3D" id="1.25.40.10">
    <property type="entry name" value="Tetratricopeptide repeat domain"/>
    <property type="match status" value="1"/>
</dbReference>